<evidence type="ECO:0000313" key="2">
    <source>
        <dbReference type="EMBL" id="EYC07844.1"/>
    </source>
</evidence>
<keyword evidence="1" id="KW-1133">Transmembrane helix</keyword>
<feature type="transmembrane region" description="Helical" evidence="1">
    <location>
        <begin position="12"/>
        <end position="29"/>
    </location>
</feature>
<organism evidence="2 3">
    <name type="scientific">Ancylostoma ceylanicum</name>
    <dbReference type="NCBI Taxonomy" id="53326"/>
    <lineage>
        <taxon>Eukaryota</taxon>
        <taxon>Metazoa</taxon>
        <taxon>Ecdysozoa</taxon>
        <taxon>Nematoda</taxon>
        <taxon>Chromadorea</taxon>
        <taxon>Rhabditida</taxon>
        <taxon>Rhabditina</taxon>
        <taxon>Rhabditomorpha</taxon>
        <taxon>Strongyloidea</taxon>
        <taxon>Ancylostomatidae</taxon>
        <taxon>Ancylostomatinae</taxon>
        <taxon>Ancylostoma</taxon>
    </lineage>
</organism>
<dbReference type="EMBL" id="JARK01001404">
    <property type="protein sequence ID" value="EYC07844.1"/>
    <property type="molecule type" value="Genomic_DNA"/>
</dbReference>
<keyword evidence="1" id="KW-0812">Transmembrane</keyword>
<name>A0A016TXQ1_9BILA</name>
<evidence type="ECO:0000313" key="3">
    <source>
        <dbReference type="Proteomes" id="UP000024635"/>
    </source>
</evidence>
<gene>
    <name evidence="2" type="primary">Acey_s0068.g163</name>
    <name evidence="2" type="ORF">Y032_0068g163</name>
</gene>
<dbReference type="OrthoDB" id="6379939at2759"/>
<keyword evidence="3" id="KW-1185">Reference proteome</keyword>
<comment type="caution">
    <text evidence="2">The sequence shown here is derived from an EMBL/GenBank/DDBJ whole genome shotgun (WGS) entry which is preliminary data.</text>
</comment>
<sequence length="126" mass="14080">MLGFSASDIEVLLEAALACNIFCFNHIFYAQKRGLAMAIRIASLLAIVFLDHIEKASLKKGILFYKRYIHDVFAIGSSLSVLTSTLAELNSKDVNVKFTMEEAGKDGFLLFLNTRVRFCNGIPEIR</sequence>
<keyword evidence="1" id="KW-0472">Membrane</keyword>
<dbReference type="Proteomes" id="UP000024635">
    <property type="component" value="Unassembled WGS sequence"/>
</dbReference>
<accession>A0A016TXQ1</accession>
<protein>
    <submittedName>
        <fullName evidence="2">Uncharacterized protein</fullName>
    </submittedName>
</protein>
<dbReference type="PANTHER" id="PTHR21301">
    <property type="entry name" value="REVERSE TRANSCRIPTASE"/>
    <property type="match status" value="1"/>
</dbReference>
<dbReference type="AlphaFoldDB" id="A0A016TXQ1"/>
<reference evidence="3" key="1">
    <citation type="journal article" date="2015" name="Nat. Genet.">
        <title>The genome and transcriptome of the zoonotic hookworm Ancylostoma ceylanicum identify infection-specific gene families.</title>
        <authorList>
            <person name="Schwarz E.M."/>
            <person name="Hu Y."/>
            <person name="Antoshechkin I."/>
            <person name="Miller M.M."/>
            <person name="Sternberg P.W."/>
            <person name="Aroian R.V."/>
        </authorList>
    </citation>
    <scope>NUCLEOTIDE SEQUENCE</scope>
    <source>
        <strain evidence="3">HY135</strain>
    </source>
</reference>
<evidence type="ECO:0000256" key="1">
    <source>
        <dbReference type="SAM" id="Phobius"/>
    </source>
</evidence>
<proteinExistence type="predicted"/>
<feature type="transmembrane region" description="Helical" evidence="1">
    <location>
        <begin position="35"/>
        <end position="53"/>
    </location>
</feature>
<dbReference type="PANTHER" id="PTHR21301:SF10">
    <property type="entry name" value="REVERSE TRANSCRIPTASE DOMAIN-CONTAINING PROTEIN"/>
    <property type="match status" value="1"/>
</dbReference>